<feature type="signal peptide" evidence="4">
    <location>
        <begin position="1"/>
        <end position="26"/>
    </location>
</feature>
<dbReference type="PRINTS" id="PR00727">
    <property type="entry name" value="LEADERPTASE"/>
</dbReference>
<dbReference type="EC" id="3.4.21.89" evidence="3"/>
<protein>
    <recommendedName>
        <fullName evidence="2 3">Signal peptidase I</fullName>
        <ecNumber evidence="3">3.4.21.89</ecNumber>
    </recommendedName>
</protein>
<comment type="similarity">
    <text evidence="1 3">Belongs to the peptidase S26 family.</text>
</comment>
<dbReference type="Proteomes" id="UP000441102">
    <property type="component" value="Unassembled WGS sequence"/>
</dbReference>
<dbReference type="AlphaFoldDB" id="A0A6I0DKH4"/>
<dbReference type="GO" id="GO:0006465">
    <property type="term" value="P:signal peptide processing"/>
    <property type="evidence" value="ECO:0007669"/>
    <property type="project" value="InterPro"/>
</dbReference>
<dbReference type="InterPro" id="IPR036286">
    <property type="entry name" value="LexA/Signal_pep-like_sf"/>
</dbReference>
<dbReference type="RefSeq" id="WP_029925634.1">
    <property type="nucleotide sequence ID" value="NZ_CP130431.1"/>
</dbReference>
<dbReference type="SUPFAM" id="SSF51306">
    <property type="entry name" value="LexA/Signal peptidase"/>
    <property type="match status" value="1"/>
</dbReference>
<comment type="subcellular location">
    <subcellularLocation>
        <location evidence="3">Membrane</location>
        <topology evidence="3">Single-pass type II membrane protein</topology>
    </subcellularLocation>
</comment>
<dbReference type="EMBL" id="WBWX01000008">
    <property type="protein sequence ID" value="KAB2794565.1"/>
    <property type="molecule type" value="Genomic_DNA"/>
</dbReference>
<keyword evidence="3" id="KW-0645">Protease</keyword>
<keyword evidence="4" id="KW-0732">Signal</keyword>
<organism evidence="6 7">
    <name type="scientific">Brucella anthropi</name>
    <name type="common">Ochrobactrum anthropi</name>
    <dbReference type="NCBI Taxonomy" id="529"/>
    <lineage>
        <taxon>Bacteria</taxon>
        <taxon>Pseudomonadati</taxon>
        <taxon>Pseudomonadota</taxon>
        <taxon>Alphaproteobacteria</taxon>
        <taxon>Hyphomicrobiales</taxon>
        <taxon>Brucellaceae</taxon>
        <taxon>Brucella/Ochrobactrum group</taxon>
        <taxon>Brucella</taxon>
    </lineage>
</organism>
<dbReference type="PANTHER" id="PTHR43390:SF1">
    <property type="entry name" value="CHLOROPLAST PROCESSING PEPTIDASE"/>
    <property type="match status" value="1"/>
</dbReference>
<feature type="chain" id="PRO_5026223497" description="Signal peptidase I" evidence="4">
    <location>
        <begin position="27"/>
        <end position="227"/>
    </location>
</feature>
<proteinExistence type="inferred from homology"/>
<dbReference type="PANTHER" id="PTHR43390">
    <property type="entry name" value="SIGNAL PEPTIDASE I"/>
    <property type="match status" value="1"/>
</dbReference>
<gene>
    <name evidence="6" type="primary">lepB</name>
    <name evidence="6" type="ORF">F9L06_19605</name>
</gene>
<dbReference type="InterPro" id="IPR000223">
    <property type="entry name" value="Pept_S26A_signal_pept_1"/>
</dbReference>
<evidence type="ECO:0000256" key="2">
    <source>
        <dbReference type="ARBA" id="ARBA00019232"/>
    </source>
</evidence>
<dbReference type="GO" id="GO:0009003">
    <property type="term" value="F:signal peptidase activity"/>
    <property type="evidence" value="ECO:0007669"/>
    <property type="project" value="UniProtKB-EC"/>
</dbReference>
<evidence type="ECO:0000256" key="4">
    <source>
        <dbReference type="SAM" id="SignalP"/>
    </source>
</evidence>
<dbReference type="Gene3D" id="2.10.109.10">
    <property type="entry name" value="Umud Fragment, subunit A"/>
    <property type="match status" value="1"/>
</dbReference>
<evidence type="ECO:0000259" key="5">
    <source>
        <dbReference type="Pfam" id="PF10502"/>
    </source>
</evidence>
<accession>A0A6I0DKH4</accession>
<comment type="caution">
    <text evidence="6">The sequence shown here is derived from an EMBL/GenBank/DDBJ whole genome shotgun (WGS) entry which is preliminary data.</text>
</comment>
<evidence type="ECO:0000256" key="3">
    <source>
        <dbReference type="RuleBase" id="RU362042"/>
    </source>
</evidence>
<feature type="domain" description="Peptidase S26" evidence="5">
    <location>
        <begin position="19"/>
        <end position="207"/>
    </location>
</feature>
<dbReference type="CDD" id="cd06462">
    <property type="entry name" value="Peptidase_S24_S26"/>
    <property type="match status" value="1"/>
</dbReference>
<sequence>MQFTKAFIAGLAGAISSLLTCNTATAELMNLRVSSTSMMPVFGPGDVVAATSYRPQEKIERGDLVVYTVDYVSKELSGDVPVKAEFLGRVIGLPGESVKIENGIPLINGKALETTKITSTIDDGCPEETVSNSYYQCRFVRETIPEGKSYVLLNTVDHGFIDNVKEKALARGQYYIMGDNRDNANDSRGKYVGLVSKDRIKGKIRMVSASVRKPDRQWRLEGFPGLE</sequence>
<comment type="catalytic activity">
    <reaction evidence="3">
        <text>Cleavage of hydrophobic, N-terminal signal or leader sequences from secreted and periplasmic proteins.</text>
        <dbReference type="EC" id="3.4.21.89"/>
    </reaction>
</comment>
<keyword evidence="3 6" id="KW-0378">Hydrolase</keyword>
<dbReference type="GO" id="GO:0016020">
    <property type="term" value="C:membrane"/>
    <property type="evidence" value="ECO:0007669"/>
    <property type="project" value="UniProtKB-SubCell"/>
</dbReference>
<dbReference type="Pfam" id="PF10502">
    <property type="entry name" value="Peptidase_S26"/>
    <property type="match status" value="1"/>
</dbReference>
<dbReference type="CDD" id="cd06530">
    <property type="entry name" value="S26_SPase_I"/>
    <property type="match status" value="1"/>
</dbReference>
<evidence type="ECO:0000313" key="6">
    <source>
        <dbReference type="EMBL" id="KAB2794565.1"/>
    </source>
</evidence>
<reference evidence="6 7" key="1">
    <citation type="submission" date="2019-09" db="EMBL/GenBank/DDBJ databases">
        <title>Taxonomic organization of the family Brucellaceae based on a phylogenomic approach.</title>
        <authorList>
            <person name="Leclercq S."/>
            <person name="Cloeckaert A."/>
            <person name="Zygmunt M.S."/>
        </authorList>
    </citation>
    <scope>NUCLEOTIDE SEQUENCE [LARGE SCALE GENOMIC DNA]</scope>
    <source>
        <strain evidence="6 7">CCUG 34461</strain>
    </source>
</reference>
<dbReference type="GO" id="GO:0004252">
    <property type="term" value="F:serine-type endopeptidase activity"/>
    <property type="evidence" value="ECO:0007669"/>
    <property type="project" value="InterPro"/>
</dbReference>
<name>A0A6I0DKH4_BRUAN</name>
<dbReference type="InterPro" id="IPR019533">
    <property type="entry name" value="Peptidase_S26"/>
</dbReference>
<evidence type="ECO:0000313" key="7">
    <source>
        <dbReference type="Proteomes" id="UP000441102"/>
    </source>
</evidence>
<dbReference type="NCBIfam" id="TIGR02227">
    <property type="entry name" value="sigpep_I_bact"/>
    <property type="match status" value="1"/>
</dbReference>
<evidence type="ECO:0000256" key="1">
    <source>
        <dbReference type="ARBA" id="ARBA00009370"/>
    </source>
</evidence>